<dbReference type="GeneTree" id="ENSGT00940000176155"/>
<dbReference type="GO" id="GO:0005615">
    <property type="term" value="C:extracellular space"/>
    <property type="evidence" value="ECO:0007669"/>
    <property type="project" value="UniProtKB-KW"/>
</dbReference>
<feature type="transmembrane region" description="Helical" evidence="5">
    <location>
        <begin position="32"/>
        <end position="55"/>
    </location>
</feature>
<dbReference type="InterPro" id="IPR021184">
    <property type="entry name" value="TNF_CS"/>
</dbReference>
<dbReference type="AlphaFoldDB" id="A0A3P9DU77"/>
<evidence type="ECO:0000256" key="1">
    <source>
        <dbReference type="ARBA" id="ARBA00004370"/>
    </source>
</evidence>
<dbReference type="Proteomes" id="UP000265160">
    <property type="component" value="Unplaced"/>
</dbReference>
<dbReference type="PANTHER" id="PTHR11471:SF34">
    <property type="entry name" value="TUMOR NECROSIS FACTOR LIGAND SUPERFAMILY MEMBER 14"/>
    <property type="match status" value="1"/>
</dbReference>
<dbReference type="PANTHER" id="PTHR11471">
    <property type="entry name" value="TUMOR NECROSIS FACTOR FAMILY MEMBER"/>
    <property type="match status" value="1"/>
</dbReference>
<dbReference type="InterPro" id="IPR006052">
    <property type="entry name" value="TNF_dom"/>
</dbReference>
<reference evidence="7" key="1">
    <citation type="submission" date="2025-08" db="UniProtKB">
        <authorList>
            <consortium name="Ensembl"/>
        </authorList>
    </citation>
    <scope>IDENTIFICATION</scope>
</reference>
<proteinExistence type="inferred from homology"/>
<dbReference type="GO" id="GO:0006955">
    <property type="term" value="P:immune response"/>
    <property type="evidence" value="ECO:0007669"/>
    <property type="project" value="InterPro"/>
</dbReference>
<evidence type="ECO:0000313" key="8">
    <source>
        <dbReference type="Proteomes" id="UP000265160"/>
    </source>
</evidence>
<dbReference type="Pfam" id="PF00229">
    <property type="entry name" value="TNF"/>
    <property type="match status" value="1"/>
</dbReference>
<evidence type="ECO:0000256" key="3">
    <source>
        <dbReference type="ARBA" id="ARBA00022514"/>
    </source>
</evidence>
<dbReference type="InterPro" id="IPR008983">
    <property type="entry name" value="Tumour_necrosis_fac-like_dom"/>
</dbReference>
<dbReference type="SUPFAM" id="SSF49842">
    <property type="entry name" value="TNF-like"/>
    <property type="match status" value="1"/>
</dbReference>
<dbReference type="STRING" id="106582.ENSMZEP00005037807"/>
<evidence type="ECO:0000256" key="5">
    <source>
        <dbReference type="SAM" id="Phobius"/>
    </source>
</evidence>
<keyword evidence="5" id="KW-1133">Transmembrane helix</keyword>
<dbReference type="Ensembl" id="ENSMZET00005039145.1">
    <property type="protein sequence ID" value="ENSMZEP00005037807.1"/>
    <property type="gene ID" value="ENSMZEG00005028206.1"/>
</dbReference>
<keyword evidence="8" id="KW-1185">Reference proteome</keyword>
<evidence type="ECO:0000256" key="2">
    <source>
        <dbReference type="ARBA" id="ARBA00008670"/>
    </source>
</evidence>
<dbReference type="PROSITE" id="PS00251">
    <property type="entry name" value="THD_1"/>
    <property type="match status" value="1"/>
</dbReference>
<comment type="similarity">
    <text evidence="2">Belongs to the tumor necrosis factor family.</text>
</comment>
<evidence type="ECO:0000259" key="6">
    <source>
        <dbReference type="PROSITE" id="PS50049"/>
    </source>
</evidence>
<organism evidence="7 8">
    <name type="scientific">Maylandia zebra</name>
    <name type="common">zebra mbuna</name>
    <dbReference type="NCBI Taxonomy" id="106582"/>
    <lineage>
        <taxon>Eukaryota</taxon>
        <taxon>Metazoa</taxon>
        <taxon>Chordata</taxon>
        <taxon>Craniata</taxon>
        <taxon>Vertebrata</taxon>
        <taxon>Euteleostomi</taxon>
        <taxon>Actinopterygii</taxon>
        <taxon>Neopterygii</taxon>
        <taxon>Teleostei</taxon>
        <taxon>Neoteleostei</taxon>
        <taxon>Acanthomorphata</taxon>
        <taxon>Ovalentaria</taxon>
        <taxon>Cichlomorphae</taxon>
        <taxon>Cichliformes</taxon>
        <taxon>Cichlidae</taxon>
        <taxon>African cichlids</taxon>
        <taxon>Pseudocrenilabrinae</taxon>
        <taxon>Haplochromini</taxon>
        <taxon>Maylandia</taxon>
        <taxon>Maylandia zebra complex</taxon>
    </lineage>
</organism>
<reference evidence="7" key="2">
    <citation type="submission" date="2025-09" db="UniProtKB">
        <authorList>
            <consortium name="Ensembl"/>
        </authorList>
    </citation>
    <scope>IDENTIFICATION</scope>
</reference>
<name>A0A3P9DU77_9CICH</name>
<dbReference type="GO" id="GO:0016020">
    <property type="term" value="C:membrane"/>
    <property type="evidence" value="ECO:0007669"/>
    <property type="project" value="UniProtKB-SubCell"/>
</dbReference>
<keyword evidence="3" id="KW-0202">Cytokine</keyword>
<dbReference type="PROSITE" id="PS50049">
    <property type="entry name" value="THD_2"/>
    <property type="match status" value="1"/>
</dbReference>
<keyword evidence="4 5" id="KW-0472">Membrane</keyword>
<accession>A0A3P9DU77</accession>
<dbReference type="GO" id="GO:0005125">
    <property type="term" value="F:cytokine activity"/>
    <property type="evidence" value="ECO:0007669"/>
    <property type="project" value="UniProtKB-KW"/>
</dbReference>
<evidence type="ECO:0000313" key="7">
    <source>
        <dbReference type="Ensembl" id="ENSMZEP00005037807.1"/>
    </source>
</evidence>
<sequence>MADTGVELDRLVAAVPQNPDEQQKDDKLAQTLLFVLLTVVLYGIAAQAFFINLLYHRELVSISSVYSSGSVQENEVMLWHINNLTVLSGMAYKDGRLEVQEEGFYYVYSKVCFSDHGLWNQSPDFFHHFVMKSAHLHGNHYTLMQSQKELRVNSSDLNNSFLGGLFHLHKGDGIFVRIRTNLNILQYNVSEHFFGAFMM</sequence>
<evidence type="ECO:0000256" key="4">
    <source>
        <dbReference type="ARBA" id="ARBA00023136"/>
    </source>
</evidence>
<dbReference type="SMART" id="SM00207">
    <property type="entry name" value="TNF"/>
    <property type="match status" value="1"/>
</dbReference>
<keyword evidence="5" id="KW-0812">Transmembrane</keyword>
<feature type="domain" description="THD" evidence="6">
    <location>
        <begin position="55"/>
        <end position="199"/>
    </location>
</feature>
<dbReference type="Gene3D" id="2.60.120.40">
    <property type="match status" value="1"/>
</dbReference>
<protein>
    <recommendedName>
        <fullName evidence="6">THD domain-containing protein</fullName>
    </recommendedName>
</protein>
<comment type="subcellular location">
    <subcellularLocation>
        <location evidence="1">Membrane</location>
    </subcellularLocation>
</comment>
<dbReference type="GO" id="GO:0005164">
    <property type="term" value="F:tumor necrosis factor receptor binding"/>
    <property type="evidence" value="ECO:0007669"/>
    <property type="project" value="InterPro"/>
</dbReference>